<gene>
    <name evidence="1" type="ORF">ACJMK2_001490</name>
</gene>
<reference evidence="1 2" key="1">
    <citation type="submission" date="2024-11" db="EMBL/GenBank/DDBJ databases">
        <title>Chromosome-level genome assembly of the freshwater bivalve Anodonta woodiana.</title>
        <authorList>
            <person name="Chen X."/>
        </authorList>
    </citation>
    <scope>NUCLEOTIDE SEQUENCE [LARGE SCALE GENOMIC DNA]</scope>
    <source>
        <strain evidence="1">MN2024</strain>
        <tissue evidence="1">Gills</tissue>
    </source>
</reference>
<dbReference type="AlphaFoldDB" id="A0ABD3XU07"/>
<dbReference type="Gene3D" id="1.10.533.10">
    <property type="entry name" value="Death Domain, Fas"/>
    <property type="match status" value="1"/>
</dbReference>
<dbReference type="InterPro" id="IPR011029">
    <property type="entry name" value="DEATH-like_dom_sf"/>
</dbReference>
<evidence type="ECO:0000313" key="1">
    <source>
        <dbReference type="EMBL" id="KAL3889136.1"/>
    </source>
</evidence>
<proteinExistence type="predicted"/>
<name>A0ABD3XU07_SINWO</name>
<evidence type="ECO:0008006" key="3">
    <source>
        <dbReference type="Google" id="ProtNLM"/>
    </source>
</evidence>
<dbReference type="SUPFAM" id="SSF47986">
    <property type="entry name" value="DEATH domain"/>
    <property type="match status" value="1"/>
</dbReference>
<feature type="non-terminal residue" evidence="1">
    <location>
        <position position="1"/>
    </location>
</feature>
<organism evidence="1 2">
    <name type="scientific">Sinanodonta woodiana</name>
    <name type="common">Chinese pond mussel</name>
    <name type="synonym">Anodonta woodiana</name>
    <dbReference type="NCBI Taxonomy" id="1069815"/>
    <lineage>
        <taxon>Eukaryota</taxon>
        <taxon>Metazoa</taxon>
        <taxon>Spiralia</taxon>
        <taxon>Lophotrochozoa</taxon>
        <taxon>Mollusca</taxon>
        <taxon>Bivalvia</taxon>
        <taxon>Autobranchia</taxon>
        <taxon>Heteroconchia</taxon>
        <taxon>Palaeoheterodonta</taxon>
        <taxon>Unionida</taxon>
        <taxon>Unionoidea</taxon>
        <taxon>Unionidae</taxon>
        <taxon>Unioninae</taxon>
        <taxon>Sinanodonta</taxon>
    </lineage>
</organism>
<dbReference type="Proteomes" id="UP001634394">
    <property type="component" value="Unassembled WGS sequence"/>
</dbReference>
<protein>
    <recommendedName>
        <fullName evidence="3">CARD domain-containing protein</fullName>
    </recommendedName>
</protein>
<evidence type="ECO:0000313" key="2">
    <source>
        <dbReference type="Proteomes" id="UP001634394"/>
    </source>
</evidence>
<keyword evidence="2" id="KW-1185">Reference proteome</keyword>
<sequence length="181" mass="21079">SLDGMIAVSLLQKEHVVCYAHVKRHTLESRQLLKFWFEDLEQTAIEGKMSETGLKVDETSEVIEKVLSTSRITENLHQTVLNRCLPNLMKDLNVELVMKYIQQHELFDDVTIRDILQQTTTKAITHIINEIKQRDQYTYECFKECLILAKRADLKIMLEEEEENLAAEMKDKHQGSGYILV</sequence>
<accession>A0ABD3XU07</accession>
<dbReference type="EMBL" id="JBJQND010000001">
    <property type="protein sequence ID" value="KAL3889136.1"/>
    <property type="molecule type" value="Genomic_DNA"/>
</dbReference>
<comment type="caution">
    <text evidence="1">The sequence shown here is derived from an EMBL/GenBank/DDBJ whole genome shotgun (WGS) entry which is preliminary data.</text>
</comment>